<dbReference type="OrthoDB" id="2423195at2759"/>
<gene>
    <name evidence="1" type="ORF">MCOR_5050</name>
</gene>
<evidence type="ECO:0000313" key="1">
    <source>
        <dbReference type="EMBL" id="CAC5363746.1"/>
    </source>
</evidence>
<keyword evidence="1" id="KW-0012">Acyltransferase</keyword>
<protein>
    <submittedName>
        <fullName evidence="1">RNF213</fullName>
        <ecNumber evidence="1">2.3.2.27</ecNumber>
    </submittedName>
</protein>
<sequence length="435" mass="50655">MKLCRDTIQRREFFGLRDFYSLIKLVYAFAERKKQIPSWNQLKYAIMRNFGGLECVDPVSVFCQQFEGLAIYMNRKAEDDDPDCSPVAMIQACLDGDQIIGETRYLLLLAENYGDLNILQEKILARQNAVVIFGSSFAKDQEYTQVCRNINRIKVCMETGTTVILLNLENLYESLYDAMNQYYVECFGQRFVELGLGNHRVKCRVHPDFRLIVVALKDMVYNKFPTPLINRLEKHILSLKTMLSLHQQNILQRLKEWVESFCQPDLTGTGRCISDVFMGHHDDTIAAVILHLSEDICFEQGKSEEDEVFEKARNILLWCTTPDAVLTLNSVKFKNQTKEDIIQTYFGHQQHDNLLQCIKINILEGKKQNVFLQVTTHSKLLSTSDYDTLWKSLLLERKNTHLLTLQSFDTEQQFCKKIRYNANLFCIMFYFANIE</sequence>
<dbReference type="EMBL" id="CACVKT020000907">
    <property type="protein sequence ID" value="CAC5363746.1"/>
    <property type="molecule type" value="Genomic_DNA"/>
</dbReference>
<accession>A0A6J8AAX1</accession>
<dbReference type="EC" id="2.3.2.27" evidence="1"/>
<keyword evidence="1" id="KW-0808">Transferase</keyword>
<dbReference type="PANTHER" id="PTHR22605">
    <property type="entry name" value="RZ-TYPE DOMAIN-CONTAINING PROTEIN"/>
    <property type="match status" value="1"/>
</dbReference>
<keyword evidence="2" id="KW-1185">Reference proteome</keyword>
<dbReference type="AlphaFoldDB" id="A0A6J8AAX1"/>
<dbReference type="GO" id="GO:0061630">
    <property type="term" value="F:ubiquitin protein ligase activity"/>
    <property type="evidence" value="ECO:0007669"/>
    <property type="project" value="UniProtKB-EC"/>
</dbReference>
<dbReference type="InterPro" id="IPR031248">
    <property type="entry name" value="RNF213"/>
</dbReference>
<dbReference type="Proteomes" id="UP000507470">
    <property type="component" value="Unassembled WGS sequence"/>
</dbReference>
<dbReference type="GO" id="GO:0016887">
    <property type="term" value="F:ATP hydrolysis activity"/>
    <property type="evidence" value="ECO:0007669"/>
    <property type="project" value="InterPro"/>
</dbReference>
<proteinExistence type="predicted"/>
<organism evidence="1 2">
    <name type="scientific">Mytilus coruscus</name>
    <name type="common">Sea mussel</name>
    <dbReference type="NCBI Taxonomy" id="42192"/>
    <lineage>
        <taxon>Eukaryota</taxon>
        <taxon>Metazoa</taxon>
        <taxon>Spiralia</taxon>
        <taxon>Lophotrochozoa</taxon>
        <taxon>Mollusca</taxon>
        <taxon>Bivalvia</taxon>
        <taxon>Autobranchia</taxon>
        <taxon>Pteriomorphia</taxon>
        <taxon>Mytilida</taxon>
        <taxon>Mytiloidea</taxon>
        <taxon>Mytilidae</taxon>
        <taxon>Mytilinae</taxon>
        <taxon>Mytilus</taxon>
    </lineage>
</organism>
<name>A0A6J8AAX1_MYTCO</name>
<evidence type="ECO:0000313" key="2">
    <source>
        <dbReference type="Proteomes" id="UP000507470"/>
    </source>
</evidence>
<dbReference type="PANTHER" id="PTHR22605:SF16">
    <property type="entry name" value="E3 UBIQUITIN-PROTEIN LIGASE RNF213"/>
    <property type="match status" value="1"/>
</dbReference>
<reference evidence="1 2" key="1">
    <citation type="submission" date="2020-06" db="EMBL/GenBank/DDBJ databases">
        <authorList>
            <person name="Li R."/>
            <person name="Bekaert M."/>
        </authorList>
    </citation>
    <scope>NUCLEOTIDE SEQUENCE [LARGE SCALE GENOMIC DNA]</scope>
    <source>
        <strain evidence="2">wild</strain>
    </source>
</reference>